<dbReference type="GO" id="GO:0006281">
    <property type="term" value="P:DNA repair"/>
    <property type="evidence" value="ECO:0007669"/>
    <property type="project" value="InterPro"/>
</dbReference>
<name>G7DXY3_MIXOS</name>
<dbReference type="Gene3D" id="1.10.10.10">
    <property type="entry name" value="Winged helix-like DNA-binding domain superfamily/Winged helix DNA-binding domain"/>
    <property type="match status" value="1"/>
</dbReference>
<dbReference type="AlphaFoldDB" id="G7DXY3"/>
<dbReference type="InterPro" id="IPR014048">
    <property type="entry name" value="MethylDNA_cys_MeTrfase_DNA-bd"/>
</dbReference>
<gene>
    <name evidence="4" type="primary">Mo02097</name>
    <name evidence="4" type="ORF">E5Q_02097</name>
</gene>
<reference evidence="4 5" key="2">
    <citation type="journal article" date="2012" name="Open Biol.">
        <title>Characteristics of nucleosomes and linker DNA regions on the genome of the basidiomycete Mixia osmundae revealed by mono- and dinucleosome mapping.</title>
        <authorList>
            <person name="Nishida H."/>
            <person name="Kondo S."/>
            <person name="Matsumoto T."/>
            <person name="Suzuki Y."/>
            <person name="Yoshikawa H."/>
            <person name="Taylor T.D."/>
            <person name="Sugiyama J."/>
        </authorList>
    </citation>
    <scope>NUCLEOTIDE SEQUENCE [LARGE SCALE GENOMIC DNA]</scope>
    <source>
        <strain evidence="5">CBS 9802 / IAM 14324 / JCM 22182 / KY 12970</strain>
    </source>
</reference>
<dbReference type="Pfam" id="PF01035">
    <property type="entry name" value="DNA_binding_1"/>
    <property type="match status" value="1"/>
</dbReference>
<evidence type="ECO:0000259" key="3">
    <source>
        <dbReference type="Pfam" id="PF01035"/>
    </source>
</evidence>
<keyword evidence="5" id="KW-1185">Reference proteome</keyword>
<protein>
    <recommendedName>
        <fullName evidence="3">Methylated-DNA-[protein]-cysteine S-methyltransferase DNA binding domain-containing protein</fullName>
    </recommendedName>
</protein>
<dbReference type="SUPFAM" id="SSF46767">
    <property type="entry name" value="Methylated DNA-protein cysteine methyltransferase, C-terminal domain"/>
    <property type="match status" value="2"/>
</dbReference>
<dbReference type="CDD" id="cd06445">
    <property type="entry name" value="ATase"/>
    <property type="match status" value="1"/>
</dbReference>
<dbReference type="HOGENOM" id="CLU_115948_0_0_1"/>
<dbReference type="EMBL" id="BABT02000062">
    <property type="protein sequence ID" value="GAA95443.1"/>
    <property type="molecule type" value="Genomic_DNA"/>
</dbReference>
<dbReference type="Proteomes" id="UP000009131">
    <property type="component" value="Unassembled WGS sequence"/>
</dbReference>
<dbReference type="InParanoid" id="G7DXY3"/>
<dbReference type="InterPro" id="IPR052520">
    <property type="entry name" value="ATL_DNA_repair"/>
</dbReference>
<dbReference type="PANTHER" id="PTHR42942">
    <property type="entry name" value="6-O-METHYLGUANINE DNA METHYLTRANSFERASE"/>
    <property type="match status" value="1"/>
</dbReference>
<dbReference type="GO" id="GO:0003824">
    <property type="term" value="F:catalytic activity"/>
    <property type="evidence" value="ECO:0007669"/>
    <property type="project" value="InterPro"/>
</dbReference>
<keyword evidence="1" id="KW-0227">DNA damage</keyword>
<evidence type="ECO:0000256" key="2">
    <source>
        <dbReference type="SAM" id="MobiDB-lite"/>
    </source>
</evidence>
<dbReference type="InterPro" id="IPR036217">
    <property type="entry name" value="MethylDNA_cys_MeTrfase_DNAb"/>
</dbReference>
<dbReference type="InterPro" id="IPR036388">
    <property type="entry name" value="WH-like_DNA-bd_sf"/>
</dbReference>
<accession>G7DXY3</accession>
<reference evidence="4 5" key="1">
    <citation type="journal article" date="2011" name="J. Gen. Appl. Microbiol.">
        <title>Draft genome sequencing of the enigmatic basidiomycete Mixia osmundae.</title>
        <authorList>
            <person name="Nishida H."/>
            <person name="Nagatsuka Y."/>
            <person name="Sugiyama J."/>
        </authorList>
    </citation>
    <scope>NUCLEOTIDE SEQUENCE [LARGE SCALE GENOMIC DNA]</scope>
    <source>
        <strain evidence="5">CBS 9802 / IAM 14324 / JCM 22182 / KY 12970</strain>
    </source>
</reference>
<dbReference type="PANTHER" id="PTHR42942:SF1">
    <property type="entry name" value="ALKYLTRANSFERASE-LIKE PROTEIN 1"/>
    <property type="match status" value="1"/>
</dbReference>
<feature type="domain" description="Methylated-DNA-[protein]-cysteine S-methyltransferase DNA binding" evidence="3">
    <location>
        <begin position="30"/>
        <end position="79"/>
    </location>
</feature>
<proteinExistence type="predicted"/>
<comment type="caution">
    <text evidence="4">The sequence shown here is derived from an EMBL/GenBank/DDBJ whole genome shotgun (WGS) entry which is preliminary data.</text>
</comment>
<evidence type="ECO:0000313" key="4">
    <source>
        <dbReference type="EMBL" id="GAA95443.1"/>
    </source>
</evidence>
<organism evidence="4 5">
    <name type="scientific">Mixia osmundae (strain CBS 9802 / IAM 14324 / JCM 22182 / KY 12970)</name>
    <dbReference type="NCBI Taxonomy" id="764103"/>
    <lineage>
        <taxon>Eukaryota</taxon>
        <taxon>Fungi</taxon>
        <taxon>Dikarya</taxon>
        <taxon>Basidiomycota</taxon>
        <taxon>Pucciniomycotina</taxon>
        <taxon>Mixiomycetes</taxon>
        <taxon>Mixiales</taxon>
        <taxon>Mixiaceae</taxon>
        <taxon>Mixia</taxon>
    </lineage>
</organism>
<feature type="region of interest" description="Disordered" evidence="2">
    <location>
        <begin position="1"/>
        <end position="26"/>
    </location>
</feature>
<sequence>MSRQGRRPDVRRSASPAMQGRPESDDVTHDFFREAYRLIRTVPEGRVCTYGHIAKLMGRPQNSRLVGQALKHLPSRLARPFIDGELIEERHGSESGQETGPGEAEFEDFHRQHRIANPDFVPWHRIISSSGVISPRGNSASLERQAVMLRAEGVVVRNAAGPADEPGYGPDAFGLAAACSVKGAIVTCYQEGDCSSTSGATASTSLLALPEGPTRSTT</sequence>
<evidence type="ECO:0000256" key="1">
    <source>
        <dbReference type="ARBA" id="ARBA00022763"/>
    </source>
</evidence>
<evidence type="ECO:0000313" key="5">
    <source>
        <dbReference type="Proteomes" id="UP000009131"/>
    </source>
</evidence>
<dbReference type="OrthoDB" id="2548197at2759"/>
<feature type="compositionally biased region" description="Basic and acidic residues" evidence="2">
    <location>
        <begin position="1"/>
        <end position="12"/>
    </location>
</feature>
<dbReference type="eggNOG" id="KOG4062">
    <property type="taxonomic scope" value="Eukaryota"/>
</dbReference>